<dbReference type="Pfam" id="PF09084">
    <property type="entry name" value="NMT1"/>
    <property type="match status" value="1"/>
</dbReference>
<dbReference type="CDD" id="cd01008">
    <property type="entry name" value="PBP2_NrtA_SsuA_CpmA_like"/>
    <property type="match status" value="1"/>
</dbReference>
<comment type="caution">
    <text evidence="5">The sequence shown here is derived from an EMBL/GenBank/DDBJ whole genome shotgun (WGS) entry which is preliminary data.</text>
</comment>
<dbReference type="PANTHER" id="PTHR30024">
    <property type="entry name" value="ALIPHATIC SULFONATES-BINDING PROTEIN-RELATED"/>
    <property type="match status" value="1"/>
</dbReference>
<evidence type="ECO:0000259" key="4">
    <source>
        <dbReference type="SMART" id="SM00062"/>
    </source>
</evidence>
<dbReference type="InterPro" id="IPR015168">
    <property type="entry name" value="SsuA/THI5"/>
</dbReference>
<gene>
    <name evidence="5" type="ORF">BJ969_005256</name>
</gene>
<name>A0A840NP81_9PSEU</name>
<dbReference type="Proteomes" id="UP000580474">
    <property type="component" value="Unassembled WGS sequence"/>
</dbReference>
<reference evidence="5 6" key="1">
    <citation type="submission" date="2020-08" db="EMBL/GenBank/DDBJ databases">
        <title>Sequencing the genomes of 1000 actinobacteria strains.</title>
        <authorList>
            <person name="Klenk H.-P."/>
        </authorList>
    </citation>
    <scope>NUCLEOTIDE SEQUENCE [LARGE SCALE GENOMIC DNA]</scope>
    <source>
        <strain evidence="5 6">DSM 45582</strain>
    </source>
</reference>
<accession>A0A840NP81</accession>
<proteinExistence type="inferred from homology"/>
<dbReference type="EMBL" id="JACHIV010000001">
    <property type="protein sequence ID" value="MBB5072168.1"/>
    <property type="molecule type" value="Genomic_DNA"/>
</dbReference>
<keyword evidence="6" id="KW-1185">Reference proteome</keyword>
<organism evidence="5 6">
    <name type="scientific">Saccharopolyspora gloriosae</name>
    <dbReference type="NCBI Taxonomy" id="455344"/>
    <lineage>
        <taxon>Bacteria</taxon>
        <taxon>Bacillati</taxon>
        <taxon>Actinomycetota</taxon>
        <taxon>Actinomycetes</taxon>
        <taxon>Pseudonocardiales</taxon>
        <taxon>Pseudonocardiaceae</taxon>
        <taxon>Saccharopolyspora</taxon>
    </lineage>
</organism>
<dbReference type="SUPFAM" id="SSF53850">
    <property type="entry name" value="Periplasmic binding protein-like II"/>
    <property type="match status" value="1"/>
</dbReference>
<evidence type="ECO:0000256" key="3">
    <source>
        <dbReference type="ARBA" id="ARBA00022729"/>
    </source>
</evidence>
<evidence type="ECO:0000256" key="2">
    <source>
        <dbReference type="ARBA" id="ARBA00010742"/>
    </source>
</evidence>
<dbReference type="PANTHER" id="PTHR30024:SF47">
    <property type="entry name" value="TAURINE-BINDING PERIPLASMIC PROTEIN"/>
    <property type="match status" value="1"/>
</dbReference>
<comment type="subcellular location">
    <subcellularLocation>
        <location evidence="1">Periplasm</location>
    </subcellularLocation>
</comment>
<dbReference type="InterPro" id="IPR001638">
    <property type="entry name" value="Solute-binding_3/MltF_N"/>
</dbReference>
<dbReference type="SMART" id="SM00062">
    <property type="entry name" value="PBPb"/>
    <property type="match status" value="1"/>
</dbReference>
<protein>
    <submittedName>
        <fullName evidence="5">NitT/TauT family transport system substrate-binding protein</fullName>
    </submittedName>
</protein>
<dbReference type="GO" id="GO:0042597">
    <property type="term" value="C:periplasmic space"/>
    <property type="evidence" value="ECO:0007669"/>
    <property type="project" value="UniProtKB-SubCell"/>
</dbReference>
<keyword evidence="3" id="KW-0732">Signal</keyword>
<dbReference type="InterPro" id="IPR006311">
    <property type="entry name" value="TAT_signal"/>
</dbReference>
<evidence type="ECO:0000256" key="1">
    <source>
        <dbReference type="ARBA" id="ARBA00004418"/>
    </source>
</evidence>
<dbReference type="RefSeq" id="WP_184483320.1">
    <property type="nucleotide sequence ID" value="NZ_JACHIV010000001.1"/>
</dbReference>
<feature type="domain" description="Solute-binding protein family 3/N-terminal" evidence="4">
    <location>
        <begin position="52"/>
        <end position="279"/>
    </location>
</feature>
<dbReference type="Gene3D" id="3.40.190.10">
    <property type="entry name" value="Periplasmic binding protein-like II"/>
    <property type="match status" value="2"/>
</dbReference>
<dbReference type="PROSITE" id="PS51318">
    <property type="entry name" value="TAT"/>
    <property type="match status" value="1"/>
</dbReference>
<evidence type="ECO:0000313" key="5">
    <source>
        <dbReference type="EMBL" id="MBB5072168.1"/>
    </source>
</evidence>
<comment type="similarity">
    <text evidence="2">Belongs to the bacterial solute-binding protein SsuA/TauA family.</text>
</comment>
<sequence length="335" mass="34810">MSASPRRLPARPLSRRGLLAAAGSAALLTTSGCGLLGRARDDGGNDRVEQATITVGTLPTTEYAPLALAVRRGYFQHEGLQVEITKATDGSAALTSLISGEYDVALSSYVPLLTAQSRGAADLRIVADAGAAAPGTAVVMVPPDSPVRGPADLVGRVVGVSAIGTVSDLLVKSALHDAGVPTDRVELAPISFPNMPAALAQRRLDAALVTEPFITIATREGSARTAFDTAVGPAEGLPLSGYGATARFVQDNPRTVAAFQRGLTRATLEARDRRTVEPLLPDVARISPEVAAETELVTYRAVPDGTQMQRVADLMHSFTFIDHPLDATTLIASGA</sequence>
<evidence type="ECO:0000313" key="6">
    <source>
        <dbReference type="Proteomes" id="UP000580474"/>
    </source>
</evidence>
<dbReference type="AlphaFoldDB" id="A0A840NP81"/>
<dbReference type="PROSITE" id="PS51257">
    <property type="entry name" value="PROKAR_LIPOPROTEIN"/>
    <property type="match status" value="1"/>
</dbReference>